<protein>
    <submittedName>
        <fullName evidence="2">Uncharacterized protein</fullName>
    </submittedName>
</protein>
<name>A0A381ZUR4_9ZZZZ</name>
<organism evidence="2">
    <name type="scientific">marine metagenome</name>
    <dbReference type="NCBI Taxonomy" id="408172"/>
    <lineage>
        <taxon>unclassified sequences</taxon>
        <taxon>metagenomes</taxon>
        <taxon>ecological metagenomes</taxon>
    </lineage>
</organism>
<sequence length="75" mass="8497">MNNEKTKKSKAKKSSTKSTKAKTKRASKSKKSKKSESFEDIGVIVVDDDLTVDKEKELEERRAFLEEARSQDSSD</sequence>
<dbReference type="AlphaFoldDB" id="A0A381ZUR4"/>
<gene>
    <name evidence="2" type="ORF">METZ01_LOCUS145555</name>
</gene>
<evidence type="ECO:0000313" key="2">
    <source>
        <dbReference type="EMBL" id="SVA92701.1"/>
    </source>
</evidence>
<dbReference type="EMBL" id="UINC01022647">
    <property type="protein sequence ID" value="SVA92701.1"/>
    <property type="molecule type" value="Genomic_DNA"/>
</dbReference>
<reference evidence="2" key="1">
    <citation type="submission" date="2018-05" db="EMBL/GenBank/DDBJ databases">
        <authorList>
            <person name="Lanie J.A."/>
            <person name="Ng W.-L."/>
            <person name="Kazmierczak K.M."/>
            <person name="Andrzejewski T.M."/>
            <person name="Davidsen T.M."/>
            <person name="Wayne K.J."/>
            <person name="Tettelin H."/>
            <person name="Glass J.I."/>
            <person name="Rusch D."/>
            <person name="Podicherti R."/>
            <person name="Tsui H.-C.T."/>
            <person name="Winkler M.E."/>
        </authorList>
    </citation>
    <scope>NUCLEOTIDE SEQUENCE</scope>
</reference>
<evidence type="ECO:0000256" key="1">
    <source>
        <dbReference type="SAM" id="MobiDB-lite"/>
    </source>
</evidence>
<proteinExistence type="predicted"/>
<accession>A0A381ZUR4</accession>
<feature type="region of interest" description="Disordered" evidence="1">
    <location>
        <begin position="1"/>
        <end position="36"/>
    </location>
</feature>
<feature type="compositionally biased region" description="Basic residues" evidence="1">
    <location>
        <begin position="7"/>
        <end position="33"/>
    </location>
</feature>